<dbReference type="HAMAP" id="MF_01872">
    <property type="entry name" value="tRNA_methyltr_YfiC"/>
    <property type="match status" value="1"/>
</dbReference>
<keyword evidence="1 6" id="KW-0963">Cytoplasm</keyword>
<name>A0ABV6E7N9_9GAMM</name>
<dbReference type="InterPro" id="IPR029063">
    <property type="entry name" value="SAM-dependent_MTases_sf"/>
</dbReference>
<organism evidence="8 9">
    <name type="scientific">Serratia aquatilis</name>
    <dbReference type="NCBI Taxonomy" id="1737515"/>
    <lineage>
        <taxon>Bacteria</taxon>
        <taxon>Pseudomonadati</taxon>
        <taxon>Pseudomonadota</taxon>
        <taxon>Gammaproteobacteria</taxon>
        <taxon>Enterobacterales</taxon>
        <taxon>Yersiniaceae</taxon>
        <taxon>Serratia</taxon>
    </lineage>
</organism>
<dbReference type="EMBL" id="JBHLXG010000003">
    <property type="protein sequence ID" value="MFC0225007.1"/>
    <property type="molecule type" value="Genomic_DNA"/>
</dbReference>
<dbReference type="Proteomes" id="UP001589792">
    <property type="component" value="Unassembled WGS sequence"/>
</dbReference>
<dbReference type="SUPFAM" id="SSF53335">
    <property type="entry name" value="S-adenosyl-L-methionine-dependent methyltransferases"/>
    <property type="match status" value="1"/>
</dbReference>
<accession>A0ABV6E7N9</accession>
<evidence type="ECO:0000256" key="5">
    <source>
        <dbReference type="ARBA" id="ARBA00022694"/>
    </source>
</evidence>
<comment type="caution">
    <text evidence="8">The sequence shown here is derived from an EMBL/GenBank/DDBJ whole genome shotgun (WGS) entry which is preliminary data.</text>
</comment>
<evidence type="ECO:0000256" key="6">
    <source>
        <dbReference type="HAMAP-Rule" id="MF_01872"/>
    </source>
</evidence>
<evidence type="ECO:0000256" key="3">
    <source>
        <dbReference type="ARBA" id="ARBA00022679"/>
    </source>
</evidence>
<dbReference type="NCBIfam" id="NF047853">
    <property type="entry name" value="tRm6a37MtseTrmN"/>
    <property type="match status" value="1"/>
</dbReference>
<evidence type="ECO:0000256" key="4">
    <source>
        <dbReference type="ARBA" id="ARBA00022691"/>
    </source>
</evidence>
<dbReference type="InterPro" id="IPR002052">
    <property type="entry name" value="DNA_methylase_N6_adenine_CS"/>
</dbReference>
<keyword evidence="4 6" id="KW-0949">S-adenosyl-L-methionine</keyword>
<keyword evidence="5 6" id="KW-0819">tRNA processing</keyword>
<dbReference type="InterPro" id="IPR050210">
    <property type="entry name" value="tRNA_Adenine-N(6)_MTase"/>
</dbReference>
<dbReference type="GO" id="GO:0008168">
    <property type="term" value="F:methyltransferase activity"/>
    <property type="evidence" value="ECO:0007669"/>
    <property type="project" value="UniProtKB-KW"/>
</dbReference>
<dbReference type="EC" id="2.1.1.223" evidence="6"/>
<dbReference type="InterPro" id="IPR022882">
    <property type="entry name" value="tRNA_adenine-N6_MeTrfase"/>
</dbReference>
<feature type="domain" description="Methyltransferase small" evidence="7">
    <location>
        <begin position="59"/>
        <end position="144"/>
    </location>
</feature>
<dbReference type="PANTHER" id="PTHR47739">
    <property type="entry name" value="TRNA1(VAL) (ADENINE(37)-N6)-METHYLTRANSFERASE"/>
    <property type="match status" value="1"/>
</dbReference>
<comment type="catalytic activity">
    <reaction evidence="6">
        <text>adenosine(37) in tRNA1(Val) + S-adenosyl-L-methionine = N(6)-methyladenosine(37) in tRNA1(Val) + S-adenosyl-L-homocysteine + H(+)</text>
        <dbReference type="Rhea" id="RHEA:43160"/>
        <dbReference type="Rhea" id="RHEA-COMP:10369"/>
        <dbReference type="Rhea" id="RHEA-COMP:10370"/>
        <dbReference type="ChEBI" id="CHEBI:15378"/>
        <dbReference type="ChEBI" id="CHEBI:57856"/>
        <dbReference type="ChEBI" id="CHEBI:59789"/>
        <dbReference type="ChEBI" id="CHEBI:74411"/>
        <dbReference type="ChEBI" id="CHEBI:74449"/>
        <dbReference type="EC" id="2.1.1.223"/>
    </reaction>
</comment>
<keyword evidence="9" id="KW-1185">Reference proteome</keyword>
<proteinExistence type="inferred from homology"/>
<dbReference type="InterPro" id="IPR007848">
    <property type="entry name" value="Small_mtfrase_dom"/>
</dbReference>
<dbReference type="CDD" id="cd02440">
    <property type="entry name" value="AdoMet_MTases"/>
    <property type="match status" value="1"/>
</dbReference>
<evidence type="ECO:0000259" key="7">
    <source>
        <dbReference type="Pfam" id="PF05175"/>
    </source>
</evidence>
<gene>
    <name evidence="8" type="ORF">ACFFJ3_00535</name>
</gene>
<sequence>MLRQFCFQVVIVSNQYSTKPKMRRGGFTFKQFFVAHDRCAMKVGTDGVLLGAWAIVEGRQRVLDIGCGSGLIALMLAQRSATGAIIDAVELDSEAAVQAQENVQASPWPQKIQVHHQDIHLFALQHANCYDLIVSNPPYFEPSVACRDLARTNARYTETLNHDALLDCAERLIAADGHFCVILPYDIGEEFEVNAHQRGWQTARRLNISDRADTPKHRLLLALSKGAMAHKEEADLAIKLADGSYTADFRQLITDFYLNY</sequence>
<evidence type="ECO:0000313" key="9">
    <source>
        <dbReference type="Proteomes" id="UP001589792"/>
    </source>
</evidence>
<dbReference type="PROSITE" id="PS00092">
    <property type="entry name" value="N6_MTASE"/>
    <property type="match status" value="1"/>
</dbReference>
<evidence type="ECO:0000313" key="8">
    <source>
        <dbReference type="EMBL" id="MFC0225007.1"/>
    </source>
</evidence>
<dbReference type="Pfam" id="PF05175">
    <property type="entry name" value="MTS"/>
    <property type="match status" value="1"/>
</dbReference>
<evidence type="ECO:0000256" key="2">
    <source>
        <dbReference type="ARBA" id="ARBA00022603"/>
    </source>
</evidence>
<protein>
    <recommendedName>
        <fullName evidence="6">tRNA1(Val) (adenine(37)-N6)-methyltransferase</fullName>
        <ecNumber evidence="6">2.1.1.223</ecNumber>
    </recommendedName>
    <alternativeName>
        <fullName evidence="6">tRNA m6A37 methyltransferase</fullName>
    </alternativeName>
</protein>
<dbReference type="GO" id="GO:0032259">
    <property type="term" value="P:methylation"/>
    <property type="evidence" value="ECO:0007669"/>
    <property type="project" value="UniProtKB-KW"/>
</dbReference>
<reference evidence="8 9" key="1">
    <citation type="submission" date="2024-09" db="EMBL/GenBank/DDBJ databases">
        <authorList>
            <person name="Sun Q."/>
            <person name="Mori K."/>
        </authorList>
    </citation>
    <scope>NUCLEOTIDE SEQUENCE [LARGE SCALE GENOMIC DNA]</scope>
    <source>
        <strain evidence="8 9">CCM 8626</strain>
    </source>
</reference>
<dbReference type="RefSeq" id="WP_380671910.1">
    <property type="nucleotide sequence ID" value="NZ_CP173186.1"/>
</dbReference>
<keyword evidence="2 6" id="KW-0489">Methyltransferase</keyword>
<comment type="function">
    <text evidence="6">Specifically methylates the adenine in position 37 of tRNA(1)(Val) (anticodon cmo5UAC).</text>
</comment>
<comment type="subcellular location">
    <subcellularLocation>
        <location evidence="6">Cytoplasm</location>
    </subcellularLocation>
</comment>
<comment type="similarity">
    <text evidence="6">Belongs to the methyltransferase superfamily. tRNA (adenine-N(6)-)-methyltransferase family.</text>
</comment>
<dbReference type="Gene3D" id="3.40.50.150">
    <property type="entry name" value="Vaccinia Virus protein VP39"/>
    <property type="match status" value="1"/>
</dbReference>
<evidence type="ECO:0000256" key="1">
    <source>
        <dbReference type="ARBA" id="ARBA00022490"/>
    </source>
</evidence>
<keyword evidence="3 6" id="KW-0808">Transferase</keyword>
<dbReference type="PANTHER" id="PTHR47739:SF1">
    <property type="entry name" value="TRNA1(VAL) (ADENINE(37)-N6)-METHYLTRANSFERASE"/>
    <property type="match status" value="1"/>
</dbReference>